<dbReference type="EMBL" id="MT631555">
    <property type="protein sequence ID" value="QNO53943.1"/>
    <property type="molecule type" value="Genomic_DNA"/>
</dbReference>
<dbReference type="SUPFAM" id="SSF51735">
    <property type="entry name" value="NAD(P)-binding Rossmann-fold domains"/>
    <property type="match status" value="1"/>
</dbReference>
<dbReference type="EC" id="5.1.3.20" evidence="2"/>
<organism evidence="2">
    <name type="scientific">Candidatus Methanophagaceae archaeon ANME-1 ERB6</name>
    <dbReference type="NCBI Taxonomy" id="2759912"/>
    <lineage>
        <taxon>Archaea</taxon>
        <taxon>Methanobacteriati</taxon>
        <taxon>Methanobacteriota</taxon>
        <taxon>Stenosarchaea group</taxon>
        <taxon>Methanomicrobia</taxon>
        <taxon>Candidatus Methanophagales</taxon>
        <taxon>Candidatus Methanophagaceae</taxon>
    </lineage>
</organism>
<dbReference type="GO" id="GO:0008712">
    <property type="term" value="F:ADP-glyceromanno-heptose 6-epimerase activity"/>
    <property type="evidence" value="ECO:0007669"/>
    <property type="project" value="UniProtKB-EC"/>
</dbReference>
<reference evidence="2" key="1">
    <citation type="submission" date="2020-06" db="EMBL/GenBank/DDBJ databases">
        <title>Unique genomic features of the anaerobic methanotrophic archaea.</title>
        <authorList>
            <person name="Chadwick G.L."/>
            <person name="Skennerton C.T."/>
            <person name="Laso-Perez R."/>
            <person name="Leu A.O."/>
            <person name="Speth D.R."/>
            <person name="Yu H."/>
            <person name="Morgan-Lang C."/>
            <person name="Hatzenpichler R."/>
            <person name="Goudeau D."/>
            <person name="Malmstrom R."/>
            <person name="Brazelton W.J."/>
            <person name="Woyke T."/>
            <person name="Hallam S.J."/>
            <person name="Tyson G.W."/>
            <person name="Wegener G."/>
            <person name="Boetius A."/>
            <person name="Orphan V."/>
        </authorList>
    </citation>
    <scope>NUCLEOTIDE SEQUENCE</scope>
</reference>
<dbReference type="Gene3D" id="3.90.25.10">
    <property type="entry name" value="UDP-galactose 4-epimerase, domain 1"/>
    <property type="match status" value="1"/>
</dbReference>
<dbReference type="CDD" id="cd05256">
    <property type="entry name" value="UDP_AE_SDR_e"/>
    <property type="match status" value="1"/>
</dbReference>
<proteinExistence type="predicted"/>
<dbReference type="PANTHER" id="PTHR43245">
    <property type="entry name" value="BIFUNCTIONAL POLYMYXIN RESISTANCE PROTEIN ARNA"/>
    <property type="match status" value="1"/>
</dbReference>
<feature type="domain" description="NAD-dependent epimerase/dehydratase" evidence="1">
    <location>
        <begin position="3"/>
        <end position="240"/>
    </location>
</feature>
<protein>
    <submittedName>
        <fullName evidence="2">ADP-L-glycero-D-manno-heptose-6-epimerase</fullName>
        <ecNumber evidence="2">5.1.3.20</ecNumber>
    </submittedName>
</protein>
<accession>A0A7G9Z109</accession>
<dbReference type="Gene3D" id="3.40.50.720">
    <property type="entry name" value="NAD(P)-binding Rossmann-like Domain"/>
    <property type="match status" value="1"/>
</dbReference>
<dbReference type="Pfam" id="PF01370">
    <property type="entry name" value="Epimerase"/>
    <property type="match status" value="1"/>
</dbReference>
<evidence type="ECO:0000313" key="2">
    <source>
        <dbReference type="EMBL" id="QNO53943.1"/>
    </source>
</evidence>
<evidence type="ECO:0000259" key="1">
    <source>
        <dbReference type="Pfam" id="PF01370"/>
    </source>
</evidence>
<dbReference type="PRINTS" id="PR01713">
    <property type="entry name" value="NUCEPIMERASE"/>
</dbReference>
<name>A0A7G9Z109_9EURY</name>
<dbReference type="PANTHER" id="PTHR43245:SF13">
    <property type="entry name" value="UDP-D-APIOSE_UDP-D-XYLOSE SYNTHASE 2"/>
    <property type="match status" value="1"/>
</dbReference>
<dbReference type="InterPro" id="IPR036291">
    <property type="entry name" value="NAD(P)-bd_dom_sf"/>
</dbReference>
<sequence length="311" mass="34341">MKIVITGGAGFIGSNIAEELSKEKDNEIIIVDDLSTGKMENLRKFNQSTNINFVRGTITDLNLQKEVFKGVEYVFHQAAIPSVPRSIKDPIASNNANVNGTLNVLIAAKDCDVKKVVYASSSSVYGDMPELPKREDMTPNPLSPYAVTKLLGEYYCNVFNDIYGLKTVSLRYFNVYGPRQDPYSDYAAVIPKFINRVSENKPPVIYGDGEQTRDFTFVKDVVRANILAAKSDAEGVYNIANGNRISINELANMIMALIGNNLTPIHADPREGDVKHSLADISEAKKNLGYEPGYSLEEGLRGTVEWFNLAV</sequence>
<dbReference type="AlphaFoldDB" id="A0A7G9Z109"/>
<dbReference type="InterPro" id="IPR001509">
    <property type="entry name" value="Epimerase_deHydtase"/>
</dbReference>
<keyword evidence="2" id="KW-0413">Isomerase</keyword>
<dbReference type="InterPro" id="IPR050177">
    <property type="entry name" value="Lipid_A_modif_metabolic_enz"/>
</dbReference>
<gene>
    <name evidence="2" type="primary">hldD</name>
    <name evidence="2" type="ORF">NNHBGCAA_00043</name>
</gene>